<dbReference type="GO" id="GO:0019867">
    <property type="term" value="C:outer membrane"/>
    <property type="evidence" value="ECO:0007669"/>
    <property type="project" value="InterPro"/>
</dbReference>
<dbReference type="Pfam" id="PF04355">
    <property type="entry name" value="BamE"/>
    <property type="match status" value="1"/>
</dbReference>
<dbReference type="KEGG" id="plal:FXN65_13880"/>
<dbReference type="Proteomes" id="UP000327179">
    <property type="component" value="Chromosome"/>
</dbReference>
<accession>A0A5J6QKJ5</accession>
<dbReference type="EMBL" id="CP043311">
    <property type="protein sequence ID" value="QEY63100.1"/>
    <property type="molecule type" value="Genomic_DNA"/>
</dbReference>
<evidence type="ECO:0000256" key="1">
    <source>
        <dbReference type="ARBA" id="ARBA00022729"/>
    </source>
</evidence>
<organism evidence="4 5">
    <name type="scientific">Metapseudomonas lalkuanensis</name>
    <dbReference type="NCBI Taxonomy" id="2604832"/>
    <lineage>
        <taxon>Bacteria</taxon>
        <taxon>Pseudomonadati</taxon>
        <taxon>Pseudomonadota</taxon>
        <taxon>Gammaproteobacteria</taxon>
        <taxon>Pseudomonadales</taxon>
        <taxon>Pseudomonadaceae</taxon>
        <taxon>Metapseudomonas</taxon>
    </lineage>
</organism>
<protein>
    <submittedName>
        <fullName evidence="4">Outer membrane protein assembly factor BamE</fullName>
    </submittedName>
</protein>
<evidence type="ECO:0000259" key="3">
    <source>
        <dbReference type="Pfam" id="PF04355"/>
    </source>
</evidence>
<sequence length="173" mass="18930">MVIPFGPGASRAPSERFEFEVSIMSTSFHRVVASLVMLMAAGLSACGTRMLSDVDAQGSTDKPVFPAVQDANRPEGTYVNLENLSKVVPGMTKAQVLELIGPPHFAEGMFDVREWDYVLRLRPTANAAQRTCQYKVLFDDHLVARSFFALPQGCLDGLTHITPAAERHQAIAH</sequence>
<name>A0A5J6QKJ5_9GAMM</name>
<proteinExistence type="predicted"/>
<evidence type="ECO:0000313" key="4">
    <source>
        <dbReference type="EMBL" id="QEY63100.1"/>
    </source>
</evidence>
<feature type="domain" description="Outer membrane protein assembly factor BamE" evidence="3">
    <location>
        <begin position="76"/>
        <end position="145"/>
    </location>
</feature>
<keyword evidence="5" id="KW-1185">Reference proteome</keyword>
<gene>
    <name evidence="4" type="ORF">FXN65_13880</name>
</gene>
<keyword evidence="1" id="KW-0732">Signal</keyword>
<dbReference type="InterPro" id="IPR007450">
    <property type="entry name" value="BamE_dom"/>
</dbReference>
<reference evidence="4 5" key="1">
    <citation type="submission" date="2019-08" db="EMBL/GenBank/DDBJ databases">
        <title>Whole-genome Sequencing of e-waste polymer degrading bacterium Pseudomonas sp. strain PE08.</title>
        <authorList>
            <person name="Kirdat K."/>
            <person name="Debbarma P."/>
            <person name="Narawade N."/>
            <person name="Suyal D."/>
            <person name="Thorat V."/>
            <person name="Shouche Y."/>
            <person name="Goel R."/>
            <person name="Yadav A."/>
        </authorList>
    </citation>
    <scope>NUCLEOTIDE SEQUENCE [LARGE SCALE GENOMIC DNA]</scope>
    <source>
        <strain evidence="4 5">PE08</strain>
    </source>
</reference>
<evidence type="ECO:0000256" key="2">
    <source>
        <dbReference type="ARBA" id="ARBA00023136"/>
    </source>
</evidence>
<dbReference type="Gene3D" id="3.30.1450.10">
    <property type="match status" value="1"/>
</dbReference>
<dbReference type="AlphaFoldDB" id="A0A5J6QKJ5"/>
<dbReference type="InterPro" id="IPR037873">
    <property type="entry name" value="BamE-like"/>
</dbReference>
<evidence type="ECO:0000313" key="5">
    <source>
        <dbReference type="Proteomes" id="UP000327179"/>
    </source>
</evidence>
<keyword evidence="2" id="KW-0472">Membrane</keyword>